<dbReference type="PANTHER" id="PTHR43281:SF6">
    <property type="entry name" value="HETERODIMERIC GERANYLGERANYL PYROPHOSPHATE SYNTHASE SMALL SUBUNIT, CHLOROPLASTIC-LIKE"/>
    <property type="match status" value="1"/>
</dbReference>
<dbReference type="AlphaFoldDB" id="A0AB40CRW2"/>
<evidence type="ECO:0000256" key="1">
    <source>
        <dbReference type="ARBA" id="ARBA00001946"/>
    </source>
</evidence>
<evidence type="ECO:0000313" key="4">
    <source>
        <dbReference type="Proteomes" id="UP001515500"/>
    </source>
</evidence>
<evidence type="ECO:0000256" key="2">
    <source>
        <dbReference type="ARBA" id="ARBA00022723"/>
    </source>
</evidence>
<dbReference type="GO" id="GO:0004659">
    <property type="term" value="F:prenyltransferase activity"/>
    <property type="evidence" value="ECO:0007669"/>
    <property type="project" value="TreeGrafter"/>
</dbReference>
<accession>A0AB40CRW2</accession>
<dbReference type="Proteomes" id="UP001515500">
    <property type="component" value="Chromosome 16"/>
</dbReference>
<dbReference type="SUPFAM" id="SSF48576">
    <property type="entry name" value="Terpenoid synthases"/>
    <property type="match status" value="1"/>
</dbReference>
<evidence type="ECO:0000313" key="5">
    <source>
        <dbReference type="RefSeq" id="XP_039141282.1"/>
    </source>
</evidence>
<comment type="cofactor">
    <cofactor evidence="1">
        <name>Mg(2+)</name>
        <dbReference type="ChEBI" id="CHEBI:18420"/>
    </cofactor>
</comment>
<evidence type="ECO:0000256" key="3">
    <source>
        <dbReference type="ARBA" id="ARBA00022842"/>
    </source>
</evidence>
<dbReference type="GO" id="GO:0046872">
    <property type="term" value="F:metal ion binding"/>
    <property type="evidence" value="ECO:0007669"/>
    <property type="project" value="UniProtKB-KW"/>
</dbReference>
<dbReference type="PANTHER" id="PTHR43281">
    <property type="entry name" value="FARNESYL DIPHOSPHATE SYNTHASE"/>
    <property type="match status" value="1"/>
</dbReference>
<gene>
    <name evidence="5" type="primary">LOC120278605</name>
</gene>
<protein>
    <submittedName>
        <fullName evidence="5">Heterodimeric geranylgeranyl pyrophosphate synthase small subunit, chloroplastic-like</fullName>
    </submittedName>
</protein>
<dbReference type="InterPro" id="IPR008949">
    <property type="entry name" value="Isoprenoid_synthase_dom_sf"/>
</dbReference>
<organism evidence="4 5">
    <name type="scientific">Dioscorea cayennensis subsp. rotundata</name>
    <name type="common">White Guinea yam</name>
    <name type="synonym">Dioscorea rotundata</name>
    <dbReference type="NCBI Taxonomy" id="55577"/>
    <lineage>
        <taxon>Eukaryota</taxon>
        <taxon>Viridiplantae</taxon>
        <taxon>Streptophyta</taxon>
        <taxon>Embryophyta</taxon>
        <taxon>Tracheophyta</taxon>
        <taxon>Spermatophyta</taxon>
        <taxon>Magnoliopsida</taxon>
        <taxon>Liliopsida</taxon>
        <taxon>Dioscoreales</taxon>
        <taxon>Dioscoreaceae</taxon>
        <taxon>Dioscorea</taxon>
    </lineage>
</organism>
<dbReference type="RefSeq" id="XP_039141282.1">
    <property type="nucleotide sequence ID" value="XM_039285348.1"/>
</dbReference>
<sequence>MAPYVCLAASDLVGGGRDVALDVASALHLMHTAAWAHGRLIGLDLTTTTTTSSSPRTYSPGVELLTGDGIFPLGFEIVARNKEVEPEVGVKVVMEMVEMMGGIIEGQLGRVEGGIDKELVWKERVEERLCGCGGACGVMVGGGGGGGEEMVEKGRRVGMYLGAISEVVKSGKGLERVERLKMKVVEELEVFDFERRKSLWDLLEFCLTGQTVAAGGGGGGRISGQVEL</sequence>
<keyword evidence="4" id="KW-1185">Reference proteome</keyword>
<keyword evidence="3" id="KW-0460">Magnesium</keyword>
<name>A0AB40CRW2_DIOCR</name>
<proteinExistence type="predicted"/>
<keyword evidence="2" id="KW-0479">Metal-binding</keyword>
<dbReference type="GeneID" id="120278605"/>
<reference evidence="5" key="1">
    <citation type="submission" date="2025-08" db="UniProtKB">
        <authorList>
            <consortium name="RefSeq"/>
        </authorList>
    </citation>
    <scope>IDENTIFICATION</scope>
</reference>
<dbReference type="Gene3D" id="1.10.600.10">
    <property type="entry name" value="Farnesyl Diphosphate Synthase"/>
    <property type="match status" value="1"/>
</dbReference>